<name>A0ABY7GR11_9GAMM</name>
<accession>A0ABY7GR11</accession>
<protein>
    <submittedName>
        <fullName evidence="1">DUF3037 domain-containing protein</fullName>
    </submittedName>
</protein>
<evidence type="ECO:0000313" key="2">
    <source>
        <dbReference type="Proteomes" id="UP001162780"/>
    </source>
</evidence>
<proteinExistence type="predicted"/>
<dbReference type="RefSeq" id="WP_255187842.1">
    <property type="nucleotide sequence ID" value="NZ_CP113517.1"/>
</dbReference>
<organism evidence="1 2">
    <name type="scientific">Methylomonas rapida</name>
    <dbReference type="NCBI Taxonomy" id="2963939"/>
    <lineage>
        <taxon>Bacteria</taxon>
        <taxon>Pseudomonadati</taxon>
        <taxon>Pseudomonadota</taxon>
        <taxon>Gammaproteobacteria</taxon>
        <taxon>Methylococcales</taxon>
        <taxon>Methylococcaceae</taxon>
        <taxon>Methylomonas</taxon>
    </lineage>
</organism>
<evidence type="ECO:0000313" key="1">
    <source>
        <dbReference type="EMBL" id="WAR46934.1"/>
    </source>
</evidence>
<keyword evidence="2" id="KW-1185">Reference proteome</keyword>
<reference evidence="1" key="1">
    <citation type="submission" date="2022-11" db="EMBL/GenBank/DDBJ databases">
        <title>Methylomonas rapida sp. nov., Carotenoid-Producing Obligate Methanotrophs with High Growth Characteristics and Biotechnological Potential.</title>
        <authorList>
            <person name="Tikhonova E.N."/>
            <person name="Suleimanov R.Z."/>
            <person name="Miroshnikov K."/>
            <person name="Oshkin I.Y."/>
            <person name="Belova S.E."/>
            <person name="Danilova O.V."/>
            <person name="Ashikhmin A."/>
            <person name="Konopkin A."/>
            <person name="But S.Y."/>
            <person name="Khmelenina V.N."/>
            <person name="Kuznetsov N."/>
            <person name="Pimenov N.V."/>
            <person name="Dedysh S.N."/>
        </authorList>
    </citation>
    <scope>NUCLEOTIDE SEQUENCE</scope>
    <source>
        <strain evidence="1">MP1</strain>
    </source>
</reference>
<dbReference type="Proteomes" id="UP001162780">
    <property type="component" value="Chromosome"/>
</dbReference>
<gene>
    <name evidence="1" type="ORF">NM686_010605</name>
</gene>
<sequence length="292" mass="33173">MKALLEAARQQHNAENNVIGRWYKIAMTPNLQSGDRFNVGVVFCDIEGALHYRFLAHYARLRCLYGDAIEEQTRFLLQLLREQLVNEESLLALPSYNINVEGPFHAAGANIDAILNNLYDTVIPIGRAPENKEQREESAFQALTNQKARGLIYEQLDHLHGLHKTHALIAETDYLEIDTPTGKRRLDIPLQPIGHYGSIISACYKNPASVEKHILNAQLDLNTADRLKPRPGQIGLFILRPRADMHLTAKEMDATDNVLDKLLWKMRDKHWLIEADDSPKRLAEEIAEWSAA</sequence>
<dbReference type="EMBL" id="CP113517">
    <property type="protein sequence ID" value="WAR46934.1"/>
    <property type="molecule type" value="Genomic_DNA"/>
</dbReference>